<feature type="transmembrane region" description="Helical" evidence="1">
    <location>
        <begin position="84"/>
        <end position="100"/>
    </location>
</feature>
<keyword evidence="1" id="KW-0812">Transmembrane</keyword>
<comment type="caution">
    <text evidence="2">The sequence shown here is derived from an EMBL/GenBank/DDBJ whole genome shotgun (WGS) entry which is preliminary data.</text>
</comment>
<sequence>MNRKIGAKDLITLGIFTVIYFVIGAALSLLVSIPIMVPFFPAVWALINGTVFMLYTTKVEKFGLVTLMGVLTGLLVGLTGMGFWCVPTGLVFGLLGDFIMKKGNYKSFKHNLIGYAIFSIWTSGSLIPWYFFAQDTLAKYTQGGYSADYGTQVLAFTPWWSLLLFVGLNFICGLLGALIGKRIMKKHFEKAGIL</sequence>
<feature type="transmembrane region" description="Helical" evidence="1">
    <location>
        <begin position="112"/>
        <end position="132"/>
    </location>
</feature>
<evidence type="ECO:0000256" key="1">
    <source>
        <dbReference type="SAM" id="Phobius"/>
    </source>
</evidence>
<dbReference type="Pfam" id="PF09605">
    <property type="entry name" value="Trep_Strep"/>
    <property type="match status" value="1"/>
</dbReference>
<feature type="transmembrane region" description="Helical" evidence="1">
    <location>
        <begin position="159"/>
        <end position="180"/>
    </location>
</feature>
<organism evidence="2 3">
    <name type="scientific">Mediterraneibacter gnavus</name>
    <name type="common">Ruminococcus gnavus</name>
    <dbReference type="NCBI Taxonomy" id="33038"/>
    <lineage>
        <taxon>Bacteria</taxon>
        <taxon>Bacillati</taxon>
        <taxon>Bacillota</taxon>
        <taxon>Clostridia</taxon>
        <taxon>Lachnospirales</taxon>
        <taxon>Lachnospiraceae</taxon>
        <taxon>Mediterraneibacter</taxon>
    </lineage>
</organism>
<dbReference type="NCBIfam" id="TIGR02185">
    <property type="entry name" value="Trep_Strep"/>
    <property type="match status" value="1"/>
</dbReference>
<protein>
    <submittedName>
        <fullName evidence="2">Trep_Strep domain-containing protein</fullName>
    </submittedName>
</protein>
<dbReference type="EMBL" id="QRTJ01000027">
    <property type="protein sequence ID" value="RGQ65148.1"/>
    <property type="molecule type" value="Genomic_DNA"/>
</dbReference>
<gene>
    <name evidence="2" type="ORF">DWY88_12390</name>
</gene>
<dbReference type="AlphaFoldDB" id="A0A412BWR0"/>
<dbReference type="RefSeq" id="WP_118014030.1">
    <property type="nucleotide sequence ID" value="NZ_QRTJ01000027.1"/>
</dbReference>
<dbReference type="InterPro" id="IPR011733">
    <property type="entry name" value="CHP02185_IM"/>
</dbReference>
<keyword evidence="1" id="KW-0472">Membrane</keyword>
<feature type="transmembrane region" description="Helical" evidence="1">
    <location>
        <begin position="12"/>
        <end position="33"/>
    </location>
</feature>
<dbReference type="Proteomes" id="UP000286137">
    <property type="component" value="Unassembled WGS sequence"/>
</dbReference>
<name>A0A412BWR0_MEDGN</name>
<evidence type="ECO:0000313" key="2">
    <source>
        <dbReference type="EMBL" id="RGQ65148.1"/>
    </source>
</evidence>
<evidence type="ECO:0000313" key="3">
    <source>
        <dbReference type="Proteomes" id="UP000286137"/>
    </source>
</evidence>
<feature type="transmembrane region" description="Helical" evidence="1">
    <location>
        <begin position="39"/>
        <end position="55"/>
    </location>
</feature>
<keyword evidence="1" id="KW-1133">Transmembrane helix</keyword>
<proteinExistence type="predicted"/>
<reference evidence="2 3" key="1">
    <citation type="submission" date="2018-08" db="EMBL/GenBank/DDBJ databases">
        <title>A genome reference for cultivated species of the human gut microbiota.</title>
        <authorList>
            <person name="Zou Y."/>
            <person name="Xue W."/>
            <person name="Luo G."/>
        </authorList>
    </citation>
    <scope>NUCLEOTIDE SEQUENCE [LARGE SCALE GENOMIC DNA]</scope>
    <source>
        <strain evidence="2 3">AF27-4BH</strain>
    </source>
</reference>
<accession>A0A412BWR0</accession>